<proteinExistence type="predicted"/>
<feature type="non-terminal residue" evidence="2">
    <location>
        <position position="1"/>
    </location>
</feature>
<reference evidence="2" key="1">
    <citation type="journal article" date="2014" name="Front. Microbiol.">
        <title>High frequency of phylogenetically diverse reductive dehalogenase-homologous genes in deep subseafloor sedimentary metagenomes.</title>
        <authorList>
            <person name="Kawai M."/>
            <person name="Futagami T."/>
            <person name="Toyoda A."/>
            <person name="Takaki Y."/>
            <person name="Nishi S."/>
            <person name="Hori S."/>
            <person name="Arai W."/>
            <person name="Tsubouchi T."/>
            <person name="Morono Y."/>
            <person name="Uchiyama I."/>
            <person name="Ito T."/>
            <person name="Fujiyama A."/>
            <person name="Inagaki F."/>
            <person name="Takami H."/>
        </authorList>
    </citation>
    <scope>NUCLEOTIDE SEQUENCE</scope>
    <source>
        <strain evidence="2">Expedition CK06-06</strain>
    </source>
</reference>
<sequence length="264" mass="29635">IEAVVDATQSGELPEEGDPATAIKGFEAMIRAVTQSRMAKKDKLRQIKSLRAAKANYIKHLNESAKGNPGKVIRRKNARRRNPEEGDTWEDVFTDSGWYYKDLGRIGRGPEIEFEWTNRIDPAKKGVSVLTRIIPTESRDVSGDLKAWSVVSQVSDSEAVVIEHELDDDESDIESAQKAFAQAESIFRQRSGSLHNPSGKSAIHQSISRRQCGSLLKNPGDHAREMALLHWNEHIKWLERHVETDSKRDLDRAYKHAASALSEA</sequence>
<accession>X0TC46</accession>
<name>X0TC46_9ZZZZ</name>
<protein>
    <submittedName>
        <fullName evidence="2">Uncharacterized protein</fullName>
    </submittedName>
</protein>
<feature type="non-terminal residue" evidence="2">
    <location>
        <position position="264"/>
    </location>
</feature>
<dbReference type="AlphaFoldDB" id="X0TC46"/>
<comment type="caution">
    <text evidence="2">The sequence shown here is derived from an EMBL/GenBank/DDBJ whole genome shotgun (WGS) entry which is preliminary data.</text>
</comment>
<evidence type="ECO:0000256" key="1">
    <source>
        <dbReference type="SAM" id="MobiDB-lite"/>
    </source>
</evidence>
<evidence type="ECO:0000313" key="2">
    <source>
        <dbReference type="EMBL" id="GAF91063.1"/>
    </source>
</evidence>
<dbReference type="EMBL" id="BARS01011540">
    <property type="protein sequence ID" value="GAF91063.1"/>
    <property type="molecule type" value="Genomic_DNA"/>
</dbReference>
<feature type="region of interest" description="Disordered" evidence="1">
    <location>
        <begin position="64"/>
        <end position="86"/>
    </location>
</feature>
<gene>
    <name evidence="2" type="ORF">S01H1_20953</name>
</gene>
<organism evidence="2">
    <name type="scientific">marine sediment metagenome</name>
    <dbReference type="NCBI Taxonomy" id="412755"/>
    <lineage>
        <taxon>unclassified sequences</taxon>
        <taxon>metagenomes</taxon>
        <taxon>ecological metagenomes</taxon>
    </lineage>
</organism>